<keyword evidence="7" id="KW-0614">Plasmid</keyword>
<organism evidence="7 8">
    <name type="scientific">Hymenobacter volaticus</name>
    <dbReference type="NCBI Taxonomy" id="2932254"/>
    <lineage>
        <taxon>Bacteria</taxon>
        <taxon>Pseudomonadati</taxon>
        <taxon>Bacteroidota</taxon>
        <taxon>Cytophagia</taxon>
        <taxon>Cytophagales</taxon>
        <taxon>Hymenobacteraceae</taxon>
        <taxon>Hymenobacter</taxon>
    </lineage>
</organism>
<dbReference type="SUPFAM" id="SSF100879">
    <property type="entry name" value="Lesion bypass DNA polymerase (Y-family), little finger domain"/>
    <property type="match status" value="1"/>
</dbReference>
<dbReference type="PROSITE" id="PS50173">
    <property type="entry name" value="UMUC"/>
    <property type="match status" value="1"/>
</dbReference>
<dbReference type="Gene3D" id="3.30.1490.100">
    <property type="entry name" value="DNA polymerase, Y-family, little finger domain"/>
    <property type="match status" value="1"/>
</dbReference>
<dbReference type="CDD" id="cd01700">
    <property type="entry name" value="PolY_Pol_V_umuC"/>
    <property type="match status" value="1"/>
</dbReference>
<keyword evidence="2" id="KW-0227">DNA damage</keyword>
<dbReference type="InterPro" id="IPR043128">
    <property type="entry name" value="Rev_trsase/Diguanyl_cyclase"/>
</dbReference>
<evidence type="ECO:0000256" key="1">
    <source>
        <dbReference type="ARBA" id="ARBA00010945"/>
    </source>
</evidence>
<evidence type="ECO:0000313" key="7">
    <source>
        <dbReference type="EMBL" id="UOQ69901.1"/>
    </source>
</evidence>
<evidence type="ECO:0000259" key="6">
    <source>
        <dbReference type="PROSITE" id="PS50173"/>
    </source>
</evidence>
<evidence type="ECO:0000256" key="3">
    <source>
        <dbReference type="ARBA" id="ARBA00023199"/>
    </source>
</evidence>
<dbReference type="SUPFAM" id="SSF56672">
    <property type="entry name" value="DNA/RNA polymerases"/>
    <property type="match status" value="1"/>
</dbReference>
<evidence type="ECO:0000313" key="8">
    <source>
        <dbReference type="Proteomes" id="UP000830401"/>
    </source>
</evidence>
<keyword evidence="8" id="KW-1185">Reference proteome</keyword>
<dbReference type="Pfam" id="PF13438">
    <property type="entry name" value="DUF4113"/>
    <property type="match status" value="1"/>
</dbReference>
<keyword evidence="4" id="KW-0234">DNA repair</keyword>
<dbReference type="InterPro" id="IPR001126">
    <property type="entry name" value="UmuC"/>
</dbReference>
<dbReference type="EMBL" id="CP095070">
    <property type="protein sequence ID" value="UOQ69901.1"/>
    <property type="molecule type" value="Genomic_DNA"/>
</dbReference>
<protein>
    <submittedName>
        <fullName evidence="7">Y-family DNA polymerase</fullName>
    </submittedName>
</protein>
<dbReference type="Pfam" id="PF11799">
    <property type="entry name" value="IMS_C"/>
    <property type="match status" value="1"/>
</dbReference>
<dbReference type="PANTHER" id="PTHR11076">
    <property type="entry name" value="DNA REPAIR POLYMERASE UMUC / TRANSFERASE FAMILY MEMBER"/>
    <property type="match status" value="1"/>
</dbReference>
<dbReference type="InterPro" id="IPR025188">
    <property type="entry name" value="DUF4113"/>
</dbReference>
<reference evidence="7" key="1">
    <citation type="submission" date="2022-04" db="EMBL/GenBank/DDBJ databases">
        <title>Hymenobacter sp. isolated from the air.</title>
        <authorList>
            <person name="Won M."/>
            <person name="Lee C.-M."/>
            <person name="Woen H.-Y."/>
            <person name="Kwon S.-W."/>
        </authorList>
    </citation>
    <scope>NUCLEOTIDE SEQUENCE</scope>
    <source>
        <strain evidence="7">5420S-77</strain>
        <plasmid evidence="7">unnamed9</plasmid>
    </source>
</reference>
<proteinExistence type="inferred from homology"/>
<dbReference type="Gene3D" id="3.40.1170.60">
    <property type="match status" value="1"/>
</dbReference>
<comment type="similarity">
    <text evidence="1">Belongs to the DNA polymerase type-Y family.</text>
</comment>
<dbReference type="Gene3D" id="1.10.150.20">
    <property type="entry name" value="5' to 3' exonuclease, C-terminal subdomain"/>
    <property type="match status" value="1"/>
</dbReference>
<dbReference type="PANTHER" id="PTHR11076:SF34">
    <property type="entry name" value="PROTEIN UMUC"/>
    <property type="match status" value="1"/>
</dbReference>
<dbReference type="InterPro" id="IPR036775">
    <property type="entry name" value="DNA_pol_Y-fam_lit_finger_sf"/>
</dbReference>
<dbReference type="RefSeq" id="WP_245127750.1">
    <property type="nucleotide sequence ID" value="NZ_CP095070.1"/>
</dbReference>
<evidence type="ECO:0000256" key="5">
    <source>
        <dbReference type="ARBA" id="ARBA00023236"/>
    </source>
</evidence>
<keyword evidence="5" id="KW-0742">SOS response</keyword>
<keyword evidence="3" id="KW-0741">SOS mutagenesis</keyword>
<dbReference type="Gene3D" id="3.30.70.270">
    <property type="match status" value="1"/>
</dbReference>
<name>A0ABY4GGH9_9BACT</name>
<dbReference type="InterPro" id="IPR043502">
    <property type="entry name" value="DNA/RNA_pol_sf"/>
</dbReference>
<geneLocation type="plasmid" evidence="7 8">
    <name>unnamed9</name>
</geneLocation>
<dbReference type="InterPro" id="IPR017961">
    <property type="entry name" value="DNA_pol_Y-fam_little_finger"/>
</dbReference>
<dbReference type="Proteomes" id="UP000830401">
    <property type="component" value="Plasmid unnamed9"/>
</dbReference>
<gene>
    <name evidence="7" type="ORF">MUN86_30840</name>
</gene>
<feature type="domain" description="UmuC" evidence="6">
    <location>
        <begin position="2"/>
        <end position="189"/>
    </location>
</feature>
<evidence type="ECO:0000256" key="2">
    <source>
        <dbReference type="ARBA" id="ARBA00022763"/>
    </source>
</evidence>
<dbReference type="Pfam" id="PF00817">
    <property type="entry name" value="IMS"/>
    <property type="match status" value="1"/>
</dbReference>
<sequence>MFALVDCNNFYVSCERAFNPSLRQVPVVVLSNNDGCLISRSAEAKALGLQMGEPYFQVKPLLEQHQVRVFSSNYALYGDMSRRVMHYLASVAPALEIYSIDECFLDLHGLDRYLHPDLATLGAEIRTQVHRRTKIPTCVGIAPTKTLAKLANRLAKKYPKLNGVCYLDTEQKRHKALALTPVEDVWGIGRQYADKLHAQGIRTAAQLAEQRENWARKFLGGVVGVRLLRELQGKVCQHLQPSEDGTLSRQSITYSRTFGTPLTAFPDVVGAVSAFTARAAEKLRRQGSAVNTLSIFLSKDRFSVEPPPYSFSTVVTLPVATSDTSELLRHVRSALKRLWQPDTVYKKAGVVFDGLETAGQQQLNLFASPNKGEVRDRLMQDLDRLNERFGAGAVHFAAAFVRKGERAAWDSRAAYQSPAYTTDWAQLWTIG</sequence>
<evidence type="ECO:0000256" key="4">
    <source>
        <dbReference type="ARBA" id="ARBA00023204"/>
    </source>
</evidence>
<accession>A0ABY4GGH9</accession>
<dbReference type="InterPro" id="IPR050116">
    <property type="entry name" value="DNA_polymerase-Y"/>
</dbReference>